<dbReference type="VEuPathDB" id="VectorBase:ISCI013534"/>
<dbReference type="STRING" id="6945.B7QL65"/>
<dbReference type="EC" id="3.6.4.3" evidence="3"/>
<dbReference type="VEuPathDB" id="VectorBase:ISCP_033980"/>
<accession>B7QL65</accession>
<dbReference type="InterPro" id="IPR003960">
    <property type="entry name" value="ATPase_AAA_CS"/>
</dbReference>
<gene>
    <name evidence="3" type="ORF">IscW_ISCW013534</name>
</gene>
<dbReference type="GO" id="GO:0016887">
    <property type="term" value="F:ATP hydrolysis activity"/>
    <property type="evidence" value="ECO:0007669"/>
    <property type="project" value="InterPro"/>
</dbReference>
<dbReference type="VEuPathDB" id="VectorBase:ISCW013534"/>
<dbReference type="AlphaFoldDB" id="B7QL65"/>
<evidence type="ECO:0000259" key="2">
    <source>
        <dbReference type="Pfam" id="PF00004"/>
    </source>
</evidence>
<dbReference type="EMBL" id="ABJB010890011">
    <property type="status" value="NOT_ANNOTATED_CDS"/>
    <property type="molecule type" value="Genomic_DNA"/>
</dbReference>
<dbReference type="SUPFAM" id="SSF52540">
    <property type="entry name" value="P-loop containing nucleoside triphosphate hydrolases"/>
    <property type="match status" value="1"/>
</dbReference>
<dbReference type="OrthoDB" id="6504845at2759"/>
<organism>
    <name type="scientific">Ixodes scapularis</name>
    <name type="common">Black-legged tick</name>
    <name type="synonym">Deer tick</name>
    <dbReference type="NCBI Taxonomy" id="6945"/>
    <lineage>
        <taxon>Eukaryota</taxon>
        <taxon>Metazoa</taxon>
        <taxon>Ecdysozoa</taxon>
        <taxon>Arthropoda</taxon>
        <taxon>Chelicerata</taxon>
        <taxon>Arachnida</taxon>
        <taxon>Acari</taxon>
        <taxon>Parasitiformes</taxon>
        <taxon>Ixodida</taxon>
        <taxon>Ixodoidea</taxon>
        <taxon>Ixodidae</taxon>
        <taxon>Ixodinae</taxon>
        <taxon>Ixodes</taxon>
    </lineage>
</organism>
<dbReference type="InterPro" id="IPR050168">
    <property type="entry name" value="AAA_ATPase_domain"/>
</dbReference>
<dbReference type="Pfam" id="PF00004">
    <property type="entry name" value="AAA"/>
    <property type="match status" value="1"/>
</dbReference>
<dbReference type="EMBL" id="ABJB010272249">
    <property type="status" value="NOT_ANNOTATED_CDS"/>
    <property type="molecule type" value="Genomic_DNA"/>
</dbReference>
<dbReference type="GO" id="GO:0008233">
    <property type="term" value="F:peptidase activity"/>
    <property type="evidence" value="ECO:0007669"/>
    <property type="project" value="UniProtKB-KW"/>
</dbReference>
<dbReference type="Gene3D" id="3.40.50.300">
    <property type="entry name" value="P-loop containing nucleotide triphosphate hydrolases"/>
    <property type="match status" value="1"/>
</dbReference>
<protein>
    <submittedName>
        <fullName evidence="3 4">26S protease regulatory subunit, putative</fullName>
        <ecNumber evidence="3">3.6.4.3</ecNumber>
    </submittedName>
</protein>
<comment type="similarity">
    <text evidence="1">Belongs to the AAA ATPase family.</text>
</comment>
<dbReference type="EMBL" id="DS963678">
    <property type="protein sequence ID" value="EEC19587.1"/>
    <property type="molecule type" value="Genomic_DNA"/>
</dbReference>
<evidence type="ECO:0000256" key="1">
    <source>
        <dbReference type="RuleBase" id="RU003651"/>
    </source>
</evidence>
<reference evidence="3 5" key="1">
    <citation type="submission" date="2008-03" db="EMBL/GenBank/DDBJ databases">
        <title>Annotation of Ixodes scapularis.</title>
        <authorList>
            <consortium name="Ixodes scapularis Genome Project Consortium"/>
            <person name="Caler E."/>
            <person name="Hannick L.I."/>
            <person name="Bidwell S."/>
            <person name="Joardar V."/>
            <person name="Thiagarajan M."/>
            <person name="Amedeo P."/>
            <person name="Galinsky K.J."/>
            <person name="Schobel S."/>
            <person name="Inman J."/>
            <person name="Hostetler J."/>
            <person name="Miller J."/>
            <person name="Hammond M."/>
            <person name="Megy K."/>
            <person name="Lawson D."/>
            <person name="Kodira C."/>
            <person name="Sutton G."/>
            <person name="Meyer J."/>
            <person name="Hill C.A."/>
            <person name="Birren B."/>
            <person name="Nene V."/>
            <person name="Collins F."/>
            <person name="Alarcon-Chaidez F."/>
            <person name="Wikel S."/>
            <person name="Strausberg R."/>
        </authorList>
    </citation>
    <scope>NUCLEOTIDE SEQUENCE [LARGE SCALE GENOMIC DNA]</scope>
    <source>
        <strain evidence="5">Wikel</strain>
        <strain evidence="3">Wikel colony</strain>
    </source>
</reference>
<keyword evidence="3" id="KW-0378">Hydrolase</keyword>
<dbReference type="PaxDb" id="6945-B7QL65"/>
<dbReference type="EnsemblMetazoa" id="ISCW013534-RA">
    <property type="protein sequence ID" value="ISCW013534-PA"/>
    <property type="gene ID" value="ISCW013534"/>
</dbReference>
<dbReference type="PANTHER" id="PTHR23077:SF9">
    <property type="entry name" value="PEROXISOMAL ATPASE PEX6"/>
    <property type="match status" value="1"/>
</dbReference>
<keyword evidence="5" id="KW-1185">Reference proteome</keyword>
<evidence type="ECO:0000313" key="4">
    <source>
        <dbReference type="EnsemblMetazoa" id="ISCW013534-PA"/>
    </source>
</evidence>
<dbReference type="EMBL" id="ABJB011139506">
    <property type="status" value="NOT_ANNOTATED_CDS"/>
    <property type="molecule type" value="Genomic_DNA"/>
</dbReference>
<name>B7QL65_IXOSC</name>
<feature type="domain" description="ATPase AAA-type core" evidence="2">
    <location>
        <begin position="50"/>
        <end position="141"/>
    </location>
</feature>
<reference evidence="4" key="2">
    <citation type="submission" date="2020-05" db="UniProtKB">
        <authorList>
            <consortium name="EnsemblMetazoa"/>
        </authorList>
    </citation>
    <scope>IDENTIFICATION</scope>
    <source>
        <strain evidence="4">wikel</strain>
    </source>
</reference>
<dbReference type="EMBL" id="ABJB010686162">
    <property type="status" value="NOT_ANNOTATED_CDS"/>
    <property type="molecule type" value="Genomic_DNA"/>
</dbReference>
<dbReference type="InterPro" id="IPR003959">
    <property type="entry name" value="ATPase_AAA_core"/>
</dbReference>
<sequence length="259" mass="28252">MEAYAGRGPPHPVWDCPLPPHLGPCVERLQSLLMPFLLRPSDWTETLSALQVNCQDLIGDTAASTEARIKASLQKANYYTPCMMHLVNIQLLGQGKELGSGGGSPFSESADVFVIGATNRPDLLDPAILRPGRFDQLLYVGIPTDRESQLKVLKALTRRFHFAEGFDLGSVLDACPSGLTGADFYSLCSAAMASATRNHIQALEQGELAPNNQTVLVTLEDFKVALRDLVPSVSPSELERYDDIRQKMSSSARPARNEL</sequence>
<dbReference type="InterPro" id="IPR027417">
    <property type="entry name" value="P-loop_NTPase"/>
</dbReference>
<dbReference type="GO" id="GO:0005524">
    <property type="term" value="F:ATP binding"/>
    <property type="evidence" value="ECO:0007669"/>
    <property type="project" value="UniProtKB-KW"/>
</dbReference>
<dbReference type="HOGENOM" id="CLU_1074744_0_0_1"/>
<dbReference type="InParanoid" id="B7QL65"/>
<evidence type="ECO:0000313" key="5">
    <source>
        <dbReference type="Proteomes" id="UP000001555"/>
    </source>
</evidence>
<evidence type="ECO:0000313" key="3">
    <source>
        <dbReference type="EMBL" id="EEC19587.1"/>
    </source>
</evidence>
<dbReference type="Gene3D" id="1.10.8.60">
    <property type="match status" value="1"/>
</dbReference>
<proteinExistence type="inferred from homology"/>
<keyword evidence="1" id="KW-0547">Nucleotide-binding</keyword>
<dbReference type="Proteomes" id="UP000001555">
    <property type="component" value="Unassembled WGS sequence"/>
</dbReference>
<keyword evidence="1" id="KW-0067">ATP-binding</keyword>
<dbReference type="GO" id="GO:0006508">
    <property type="term" value="P:proteolysis"/>
    <property type="evidence" value="ECO:0007669"/>
    <property type="project" value="UniProtKB-KW"/>
</dbReference>
<keyword evidence="3" id="KW-0645">Protease</keyword>
<dbReference type="PROSITE" id="PS00674">
    <property type="entry name" value="AAA"/>
    <property type="match status" value="1"/>
</dbReference>
<dbReference type="PANTHER" id="PTHR23077">
    <property type="entry name" value="AAA-FAMILY ATPASE"/>
    <property type="match status" value="1"/>
</dbReference>